<dbReference type="VEuPathDB" id="FungiDB:JI435_134650"/>
<accession>A0A7U2NPU9</accession>
<reference evidence="7" key="1">
    <citation type="journal article" date="2021" name="BMC Genomics">
        <title>Chromosome-level genome assembly and manually-curated proteome of model necrotroph Parastagonospora nodorum Sn15 reveals a genome-wide trove of candidate effector homologs, and redundancy of virulence-related functions within an accessory chromosome.</title>
        <authorList>
            <person name="Bertazzoni S."/>
            <person name="Jones D.A.B."/>
            <person name="Phan H.T."/>
            <person name="Tan K.-C."/>
            <person name="Hane J.K."/>
        </authorList>
    </citation>
    <scope>NUCLEOTIDE SEQUENCE [LARGE SCALE GENOMIC DNA]</scope>
    <source>
        <strain evidence="7">SN15 / ATCC MYA-4574 / FGSC 10173)</strain>
    </source>
</reference>
<dbReference type="AlphaFoldDB" id="A0A7U2NPU9"/>
<proteinExistence type="inferred from homology"/>
<keyword evidence="2 4" id="KW-0813">Transport</keyword>
<dbReference type="GO" id="GO:0005546">
    <property type="term" value="F:phosphatidylinositol-4,5-bisphosphate binding"/>
    <property type="evidence" value="ECO:0007669"/>
    <property type="project" value="InterPro"/>
</dbReference>
<dbReference type="OMA" id="GIIRAGP"/>
<dbReference type="GO" id="GO:0005935">
    <property type="term" value="C:cellular bud neck"/>
    <property type="evidence" value="ECO:0007669"/>
    <property type="project" value="UniProtKB-SubCell"/>
</dbReference>
<evidence type="ECO:0000256" key="3">
    <source>
        <dbReference type="ARBA" id="ARBA00022483"/>
    </source>
</evidence>
<evidence type="ECO:0000256" key="2">
    <source>
        <dbReference type="ARBA" id="ARBA00022448"/>
    </source>
</evidence>
<dbReference type="GO" id="GO:0006887">
    <property type="term" value="P:exocytosis"/>
    <property type="evidence" value="ECO:0007669"/>
    <property type="project" value="UniProtKB-KW"/>
</dbReference>
<sequence length="625" mass="69118">MVAPRKAALAEESAEVEVLFANMDKMKTLTKKIQASVNRLDASGKAVQEAISPIYGNTQKLQIANTNIDRVIEAIERLRAPREQTDREERVIRAGPGRGDLRDYIASLDRTAIALTDLKRTNLRSNEKAVAQLAGLLKLGNKQLEDVFRGILNDCSREKVQPLEYVAKNNPFPLVAPEKLSTLRAINAHISKSFGQLSQTDVSQTPTQRIYADVRGGYLESSLASLAQASISTARKLQADALYKKGTNGIGTYVAAIEGIFVAEYDNITNIFPREEWSSVCEATCQEPLGEFSKTLRELNGHIQKNLLTDCFLGYEICGMVRRLSIRLQDTTGALKGQIYDSVKPVRETSKMSMGKLLDDVRSKTQSLIALPIDGGAVPITTETMRRLQEMTNYLEPLSSILASLGEGGWNAGSASNSSTTLDVGPDSIKLFGQYAADTIDTLLSNLAAKARALLKGKNLQGIFIANNVAIVIRMIRSSELAPLLDINSKKMVDWRKQGTAMYLEAWREPSGHLLDVQYTNRSKERPQSGGLDSAAIVKALGSKDKDAIKEKFKNFNTSFDTLVASHKGYAMEPEVRNQLSKEVQNIIEPLYIRFYDRYREIDKGKGKYVKYDKSELVKALSSFA</sequence>
<comment type="function">
    <text evidence="4">Involved in the secretory pathway as part of the exocyst complex which tethers secretory vesicles to the sites of exocytosis. Also plays a role in the assembly of the exocyst.</text>
</comment>
<evidence type="ECO:0000313" key="7">
    <source>
        <dbReference type="Proteomes" id="UP000663193"/>
    </source>
</evidence>
<evidence type="ECO:0000256" key="4">
    <source>
        <dbReference type="RuleBase" id="RU365026"/>
    </source>
</evidence>
<organism evidence="6 7">
    <name type="scientific">Phaeosphaeria nodorum (strain SN15 / ATCC MYA-4574 / FGSC 10173)</name>
    <name type="common">Glume blotch fungus</name>
    <name type="synonym">Parastagonospora nodorum</name>
    <dbReference type="NCBI Taxonomy" id="321614"/>
    <lineage>
        <taxon>Eukaryota</taxon>
        <taxon>Fungi</taxon>
        <taxon>Dikarya</taxon>
        <taxon>Ascomycota</taxon>
        <taxon>Pezizomycotina</taxon>
        <taxon>Dothideomycetes</taxon>
        <taxon>Pleosporomycetidae</taxon>
        <taxon>Pleosporales</taxon>
        <taxon>Pleosporineae</taxon>
        <taxon>Phaeosphaeriaceae</taxon>
        <taxon>Parastagonospora</taxon>
    </lineage>
</organism>
<dbReference type="Pfam" id="PF20669">
    <property type="entry name" value="Exo70_N"/>
    <property type="match status" value="1"/>
</dbReference>
<evidence type="ECO:0000256" key="1">
    <source>
        <dbReference type="ARBA" id="ARBA00006756"/>
    </source>
</evidence>
<keyword evidence="3 4" id="KW-0268">Exocytosis</keyword>
<dbReference type="InterPro" id="IPR046364">
    <property type="entry name" value="Exo70_C"/>
</dbReference>
<dbReference type="PANTHER" id="PTHR12542">
    <property type="entry name" value="EXOCYST COMPLEX PROTEIN EXO70"/>
    <property type="match status" value="1"/>
</dbReference>
<dbReference type="Pfam" id="PF03081">
    <property type="entry name" value="Exo70_C"/>
    <property type="match status" value="1"/>
</dbReference>
<dbReference type="GO" id="GO:0000145">
    <property type="term" value="C:exocyst"/>
    <property type="evidence" value="ECO:0007669"/>
    <property type="project" value="InterPro"/>
</dbReference>
<dbReference type="RefSeq" id="XP_001803677.1">
    <property type="nucleotide sequence ID" value="XM_001803625.1"/>
</dbReference>
<dbReference type="SUPFAM" id="SSF74788">
    <property type="entry name" value="Cullin repeat-like"/>
    <property type="match status" value="1"/>
</dbReference>
<evidence type="ECO:0000259" key="5">
    <source>
        <dbReference type="Pfam" id="PF03081"/>
    </source>
</evidence>
<gene>
    <name evidence="6" type="ORF">JI435_134650</name>
</gene>
<dbReference type="InterPro" id="IPR004140">
    <property type="entry name" value="Exo70"/>
</dbReference>
<evidence type="ECO:0000313" key="6">
    <source>
        <dbReference type="EMBL" id="QRD06046.1"/>
    </source>
</evidence>
<name>A0A7U2NPU9_PHANO</name>
<dbReference type="KEGG" id="pno:SNOG_13465"/>
<protein>
    <recommendedName>
        <fullName evidence="4">Exocyst complex protein EXO70</fullName>
    </recommendedName>
</protein>
<dbReference type="OrthoDB" id="1922221at2759"/>
<dbReference type="Gene3D" id="1.20.1280.170">
    <property type="entry name" value="Exocyst complex component Exo70"/>
    <property type="match status" value="1"/>
</dbReference>
<keyword evidence="4" id="KW-0653">Protein transport</keyword>
<comment type="similarity">
    <text evidence="1 4">Belongs to the EXO70 family.</text>
</comment>
<dbReference type="Proteomes" id="UP000663193">
    <property type="component" value="Chromosome 19"/>
</dbReference>
<dbReference type="PANTHER" id="PTHR12542:SF41">
    <property type="entry name" value="EXOCYST COMPLEX COMPONENT 7"/>
    <property type="match status" value="1"/>
</dbReference>
<dbReference type="InterPro" id="IPR016159">
    <property type="entry name" value="Cullin_repeat-like_dom_sf"/>
</dbReference>
<dbReference type="EMBL" id="CP069041">
    <property type="protein sequence ID" value="QRD06046.1"/>
    <property type="molecule type" value="Genomic_DNA"/>
</dbReference>
<comment type="subcellular location">
    <subcellularLocation>
        <location evidence="4">Bud</location>
    </subcellularLocation>
    <subcellularLocation>
        <location evidence="4">Bud neck</location>
    </subcellularLocation>
</comment>
<feature type="domain" description="Exocyst complex subunit Exo70 C-terminal" evidence="5">
    <location>
        <begin position="247"/>
        <end position="622"/>
    </location>
</feature>
<keyword evidence="7" id="KW-1185">Reference proteome</keyword>
<dbReference type="GO" id="GO:0015031">
    <property type="term" value="P:protein transport"/>
    <property type="evidence" value="ECO:0007669"/>
    <property type="project" value="UniProtKB-KW"/>
</dbReference>